<dbReference type="GO" id="GO:0005975">
    <property type="term" value="P:carbohydrate metabolic process"/>
    <property type="evidence" value="ECO:0007669"/>
    <property type="project" value="InterPro"/>
</dbReference>
<accession>T0ZZC9</accession>
<evidence type="ECO:0000313" key="2">
    <source>
        <dbReference type="EMBL" id="EQD49968.1"/>
    </source>
</evidence>
<feature type="non-terminal residue" evidence="2">
    <location>
        <position position="1"/>
    </location>
</feature>
<feature type="domain" description="Cyclo-malto-dextrinase C-terminal" evidence="1">
    <location>
        <begin position="122"/>
        <end position="177"/>
    </location>
</feature>
<dbReference type="Gene3D" id="2.60.40.1180">
    <property type="entry name" value="Golgi alpha-mannosidase II"/>
    <property type="match status" value="1"/>
</dbReference>
<dbReference type="Pfam" id="PF10438">
    <property type="entry name" value="Cyc-maltodext_C"/>
    <property type="match status" value="1"/>
</dbReference>
<dbReference type="SUPFAM" id="SSF51011">
    <property type="entry name" value="Glycosyl hydrolase domain"/>
    <property type="match status" value="1"/>
</dbReference>
<reference evidence="2" key="2">
    <citation type="journal article" date="2014" name="ISME J.">
        <title>Microbial stratification in low pH oxic and suboxic macroscopic growths along an acid mine drainage.</title>
        <authorList>
            <person name="Mendez-Garcia C."/>
            <person name="Mesa V."/>
            <person name="Sprenger R.R."/>
            <person name="Richter M."/>
            <person name="Diez M.S."/>
            <person name="Solano J."/>
            <person name="Bargiela R."/>
            <person name="Golyshina O.V."/>
            <person name="Manteca A."/>
            <person name="Ramos J.L."/>
            <person name="Gallego J.R."/>
            <person name="Llorente I."/>
            <person name="Martins Dos Santos V.A."/>
            <person name="Jensen O.N."/>
            <person name="Pelaez A.I."/>
            <person name="Sanchez J."/>
            <person name="Ferrer M."/>
        </authorList>
    </citation>
    <scope>NUCLEOTIDE SEQUENCE</scope>
</reference>
<dbReference type="PANTHER" id="PTHR10357">
    <property type="entry name" value="ALPHA-AMYLASE FAMILY MEMBER"/>
    <property type="match status" value="1"/>
</dbReference>
<gene>
    <name evidence="2" type="ORF">B2A_07470</name>
</gene>
<dbReference type="SUPFAM" id="SSF51445">
    <property type="entry name" value="(Trans)glycosidases"/>
    <property type="match status" value="1"/>
</dbReference>
<dbReference type="InterPro" id="IPR013780">
    <property type="entry name" value="Glyco_hydro_b"/>
</dbReference>
<dbReference type="AlphaFoldDB" id="T0ZZC9"/>
<proteinExistence type="predicted"/>
<sequence>DTRADLPWNVQEVMTNELGTQDTPRFAQRCSWTDGWGTYLGLFIQFTYVGTPMIYYGDEYGMMGGADPDNRRTFDWADATTANAGVALTQQLIGIRREYAAMRTGSFIPLVPDITGNLYGTSGIYAFARVDQNHRLVVVLNNTSSAQTVEIPVWLAGDGVGSTVTDLISGTQYTVADSGGRGYVDVTVQGHYGAILEQ</sequence>
<protein>
    <submittedName>
        <fullName evidence="2">Alpha amylase</fullName>
    </submittedName>
</protein>
<dbReference type="EMBL" id="AUZZ01005346">
    <property type="protein sequence ID" value="EQD49968.1"/>
    <property type="molecule type" value="Genomic_DNA"/>
</dbReference>
<reference evidence="2" key="1">
    <citation type="submission" date="2013-08" db="EMBL/GenBank/DDBJ databases">
        <authorList>
            <person name="Mendez C."/>
            <person name="Richter M."/>
            <person name="Ferrer M."/>
            <person name="Sanchez J."/>
        </authorList>
    </citation>
    <scope>NUCLEOTIDE SEQUENCE</scope>
</reference>
<name>T0ZZC9_9ZZZZ</name>
<organism evidence="2">
    <name type="scientific">mine drainage metagenome</name>
    <dbReference type="NCBI Taxonomy" id="410659"/>
    <lineage>
        <taxon>unclassified sequences</taxon>
        <taxon>metagenomes</taxon>
        <taxon>ecological metagenomes</taxon>
    </lineage>
</organism>
<dbReference type="InterPro" id="IPR019492">
    <property type="entry name" value="Cyclo-malto-dextrinase_C"/>
</dbReference>
<dbReference type="Gene3D" id="3.20.20.80">
    <property type="entry name" value="Glycosidases"/>
    <property type="match status" value="1"/>
</dbReference>
<dbReference type="InterPro" id="IPR017853">
    <property type="entry name" value="GH"/>
</dbReference>
<comment type="caution">
    <text evidence="2">The sequence shown here is derived from an EMBL/GenBank/DDBJ whole genome shotgun (WGS) entry which is preliminary data.</text>
</comment>
<evidence type="ECO:0000259" key="1">
    <source>
        <dbReference type="Pfam" id="PF10438"/>
    </source>
</evidence>